<evidence type="ECO:0000313" key="5">
    <source>
        <dbReference type="Proteomes" id="UP001168338"/>
    </source>
</evidence>
<dbReference type="Gene3D" id="1.20.1250.20">
    <property type="entry name" value="MFS general substrate transporter like domains"/>
    <property type="match status" value="1"/>
</dbReference>
<dbReference type="InterPro" id="IPR020846">
    <property type="entry name" value="MFS_dom"/>
</dbReference>
<reference evidence="4" key="1">
    <citation type="submission" date="2019-05" db="EMBL/GenBank/DDBJ databases">
        <title>Methanoculleus sp. FWC-SCC1, a methanogenic archaeon isolated from deep marine cold seep.</title>
        <authorList>
            <person name="Chen Y.-W."/>
            <person name="Chen S.-C."/>
            <person name="Teng N.-H."/>
            <person name="Lai M.-C."/>
        </authorList>
    </citation>
    <scope>NUCLEOTIDE SEQUENCE</scope>
    <source>
        <strain evidence="4">FWC-SCC1</strain>
    </source>
</reference>
<keyword evidence="5" id="KW-1185">Reference proteome</keyword>
<feature type="region of interest" description="Disordered" evidence="1">
    <location>
        <begin position="1"/>
        <end position="23"/>
    </location>
</feature>
<evidence type="ECO:0000259" key="3">
    <source>
        <dbReference type="PROSITE" id="PS50850"/>
    </source>
</evidence>
<feature type="transmembrane region" description="Helical" evidence="2">
    <location>
        <begin position="83"/>
        <end position="102"/>
    </location>
</feature>
<proteinExistence type="predicted"/>
<keyword evidence="2" id="KW-0472">Membrane</keyword>
<dbReference type="EMBL" id="VCYH01000004">
    <property type="protein sequence ID" value="MDN7024706.1"/>
    <property type="molecule type" value="Genomic_DNA"/>
</dbReference>
<dbReference type="PROSITE" id="PS50850">
    <property type="entry name" value="MFS"/>
    <property type="match status" value="1"/>
</dbReference>
<sequence>MHELSRFIPDGGPGSGSGAEPRRLLDGTVRRRSDLAVTDRPSALSKDIGVTGCAASVAGSSGRSSSLIGILYGRIACRLHRHAILAIAFVCFGVGLCGLGFATSLLTVGLAVIFVGVGEGILMPTILNWIAAITPKQYLGRASGGFSVALNLGQFASALAIVPVVAVAMTYSNLFLAFGSAAFVLALPFLLAVVAEKYTLTQVVEGICQDTGLR</sequence>
<dbReference type="InterPro" id="IPR011701">
    <property type="entry name" value="MFS"/>
</dbReference>
<gene>
    <name evidence="4" type="ORF">FGU65_07370</name>
</gene>
<evidence type="ECO:0000256" key="1">
    <source>
        <dbReference type="SAM" id="MobiDB-lite"/>
    </source>
</evidence>
<dbReference type="InterPro" id="IPR036259">
    <property type="entry name" value="MFS_trans_sf"/>
</dbReference>
<evidence type="ECO:0000256" key="2">
    <source>
        <dbReference type="SAM" id="Phobius"/>
    </source>
</evidence>
<feature type="transmembrane region" description="Helical" evidence="2">
    <location>
        <begin position="108"/>
        <end position="133"/>
    </location>
</feature>
<keyword evidence="2" id="KW-1133">Transmembrane helix</keyword>
<feature type="transmembrane region" description="Helical" evidence="2">
    <location>
        <begin position="145"/>
        <end position="168"/>
    </location>
</feature>
<organism evidence="4 5">
    <name type="scientific">Methanoculleus frigidifontis</name>
    <dbReference type="NCBI Taxonomy" id="2584085"/>
    <lineage>
        <taxon>Archaea</taxon>
        <taxon>Methanobacteriati</taxon>
        <taxon>Methanobacteriota</taxon>
        <taxon>Stenosarchaea group</taxon>
        <taxon>Methanomicrobia</taxon>
        <taxon>Methanomicrobiales</taxon>
        <taxon>Methanomicrobiaceae</taxon>
        <taxon>Methanoculleus</taxon>
    </lineage>
</organism>
<protein>
    <submittedName>
        <fullName evidence="4">MFS transporter</fullName>
    </submittedName>
</protein>
<dbReference type="Pfam" id="PF07690">
    <property type="entry name" value="MFS_1"/>
    <property type="match status" value="1"/>
</dbReference>
<comment type="caution">
    <text evidence="4">The sequence shown here is derived from an EMBL/GenBank/DDBJ whole genome shotgun (WGS) entry which is preliminary data.</text>
</comment>
<dbReference type="Proteomes" id="UP001168338">
    <property type="component" value="Unassembled WGS sequence"/>
</dbReference>
<feature type="transmembrane region" description="Helical" evidence="2">
    <location>
        <begin position="174"/>
        <end position="195"/>
    </location>
</feature>
<keyword evidence="2" id="KW-0812">Transmembrane</keyword>
<dbReference type="SUPFAM" id="SSF103473">
    <property type="entry name" value="MFS general substrate transporter"/>
    <property type="match status" value="1"/>
</dbReference>
<name>A0ABT8M9Y8_9EURY</name>
<evidence type="ECO:0000313" key="4">
    <source>
        <dbReference type="EMBL" id="MDN7024706.1"/>
    </source>
</evidence>
<feature type="domain" description="Major facilitator superfamily (MFS) profile" evidence="3">
    <location>
        <begin position="1"/>
        <end position="214"/>
    </location>
</feature>
<accession>A0ABT8M9Y8</accession>